<comment type="caution">
    <text evidence="4">The sequence shown here is derived from an EMBL/GenBank/DDBJ whole genome shotgun (WGS) entry which is preliminary data.</text>
</comment>
<organism evidence="4 5">
    <name type="scientific">Syncephalastrum racemosum</name>
    <name type="common">Filamentous fungus</name>
    <dbReference type="NCBI Taxonomy" id="13706"/>
    <lineage>
        <taxon>Eukaryota</taxon>
        <taxon>Fungi</taxon>
        <taxon>Fungi incertae sedis</taxon>
        <taxon>Mucoromycota</taxon>
        <taxon>Mucoromycotina</taxon>
        <taxon>Mucoromycetes</taxon>
        <taxon>Mucorales</taxon>
        <taxon>Syncephalastraceae</taxon>
        <taxon>Syncephalastrum</taxon>
    </lineage>
</organism>
<evidence type="ECO:0000313" key="5">
    <source>
        <dbReference type="Proteomes" id="UP000242180"/>
    </source>
</evidence>
<evidence type="ECO:0000256" key="1">
    <source>
        <dbReference type="ARBA" id="ARBA00005901"/>
    </source>
</evidence>
<keyword evidence="5" id="KW-1185">Reference proteome</keyword>
<keyword evidence="3" id="KW-0406">Ion transport</keyword>
<proteinExistence type="inferred from homology"/>
<evidence type="ECO:0000256" key="3">
    <source>
        <dbReference type="ARBA" id="ARBA00023065"/>
    </source>
</evidence>
<name>A0A1X2HVL9_SYNRA</name>
<dbReference type="OMA" id="CRPQDHL"/>
<dbReference type="STRING" id="13706.A0A1X2HVL9"/>
<dbReference type="GO" id="GO:0000329">
    <property type="term" value="C:fungal-type vacuole membrane"/>
    <property type="evidence" value="ECO:0007669"/>
    <property type="project" value="EnsemblFungi"/>
</dbReference>
<dbReference type="GO" id="GO:0046961">
    <property type="term" value="F:proton-transporting ATPase activity, rotational mechanism"/>
    <property type="evidence" value="ECO:0007669"/>
    <property type="project" value="InterPro"/>
</dbReference>
<comment type="similarity">
    <text evidence="1">Belongs to the V-ATPase E subunit family.</text>
</comment>
<keyword evidence="2" id="KW-0813">Transport</keyword>
<dbReference type="GO" id="GO:0045121">
    <property type="term" value="C:membrane raft"/>
    <property type="evidence" value="ECO:0007669"/>
    <property type="project" value="EnsemblFungi"/>
</dbReference>
<dbReference type="AlphaFoldDB" id="A0A1X2HVL9"/>
<dbReference type="EMBL" id="MCGN01000001">
    <property type="protein sequence ID" value="ORZ03652.1"/>
    <property type="molecule type" value="Genomic_DNA"/>
</dbReference>
<sequence length="179" mass="20571">MAARPLDDQEVLSEMNKMVAFIKQEALEKAREIKVKADEEFNIEKAKIVRQESLNIEAVFERKTKQAEVQKRIAQSNHINKARLRVLQERQQVLDSLFDEARTLIQNVSSDQDKYASVVEKLILQGAYSLMEPEISVQCREADLDIVNFAAERVSQACQEKFQKPMNISVSEDYLPASR</sequence>
<dbReference type="GO" id="GO:0000221">
    <property type="term" value="C:vacuolar proton-transporting V-type ATPase, V1 domain"/>
    <property type="evidence" value="ECO:0007669"/>
    <property type="project" value="EnsemblFungi"/>
</dbReference>
<dbReference type="InParanoid" id="A0A1X2HVL9"/>
<dbReference type="InterPro" id="IPR038495">
    <property type="entry name" value="ATPase_E_C"/>
</dbReference>
<dbReference type="SUPFAM" id="SSF160527">
    <property type="entry name" value="V-type ATPase subunit E-like"/>
    <property type="match status" value="1"/>
</dbReference>
<reference evidence="4 5" key="1">
    <citation type="submission" date="2016-07" db="EMBL/GenBank/DDBJ databases">
        <title>Pervasive Adenine N6-methylation of Active Genes in Fungi.</title>
        <authorList>
            <consortium name="DOE Joint Genome Institute"/>
            <person name="Mondo S.J."/>
            <person name="Dannebaum R.O."/>
            <person name="Kuo R.C."/>
            <person name="Labutti K."/>
            <person name="Haridas S."/>
            <person name="Kuo A."/>
            <person name="Salamov A."/>
            <person name="Ahrendt S.R."/>
            <person name="Lipzen A."/>
            <person name="Sullivan W."/>
            <person name="Andreopoulos W.B."/>
            <person name="Clum A."/>
            <person name="Lindquist E."/>
            <person name="Daum C."/>
            <person name="Ramamoorthy G.K."/>
            <person name="Gryganskyi A."/>
            <person name="Culley D."/>
            <person name="Magnuson J.K."/>
            <person name="James T.Y."/>
            <person name="O'Malley M.A."/>
            <person name="Stajich J.E."/>
            <person name="Spatafora J.W."/>
            <person name="Visel A."/>
            <person name="Grigoriev I.V."/>
        </authorList>
    </citation>
    <scope>NUCLEOTIDE SEQUENCE [LARGE SCALE GENOMIC DNA]</scope>
    <source>
        <strain evidence="4 5">NRRL 2496</strain>
    </source>
</reference>
<dbReference type="OrthoDB" id="10263003at2759"/>
<gene>
    <name evidence="4" type="ORF">BCR43DRAFT_483730</name>
</gene>
<dbReference type="Proteomes" id="UP000242180">
    <property type="component" value="Unassembled WGS sequence"/>
</dbReference>
<evidence type="ECO:0000256" key="2">
    <source>
        <dbReference type="ARBA" id="ARBA00022448"/>
    </source>
</evidence>
<dbReference type="Gene3D" id="3.30.2320.30">
    <property type="entry name" value="ATP synthase, E subunit, C-terminal"/>
    <property type="match status" value="1"/>
</dbReference>
<dbReference type="Gene3D" id="6.10.250.1620">
    <property type="match status" value="1"/>
</dbReference>
<evidence type="ECO:0000313" key="4">
    <source>
        <dbReference type="EMBL" id="ORZ03652.1"/>
    </source>
</evidence>
<dbReference type="FunCoup" id="A0A1X2HVL9">
    <property type="interactions" value="301"/>
</dbReference>
<dbReference type="InterPro" id="IPR002842">
    <property type="entry name" value="ATPase_V1_Esu"/>
</dbReference>
<dbReference type="Pfam" id="PF01991">
    <property type="entry name" value="vATP-synt_E"/>
    <property type="match status" value="1"/>
</dbReference>
<dbReference type="PANTHER" id="PTHR45715">
    <property type="entry name" value="ATPASE H+-TRANSPORTING V1 SUBUNIT E1A-RELATED"/>
    <property type="match status" value="1"/>
</dbReference>
<accession>A0A1X2HVL9</accession>
<protein>
    <submittedName>
        <fullName evidence="4">ATP synthase subunit</fullName>
    </submittedName>
</protein>